<accession>A0ACB8MEG6</accession>
<reference evidence="2" key="1">
    <citation type="journal article" date="2023" name="Hortic. Res.">
        <title>A chromosome-level phased genome enabling allele-level studies in sweet orange: a case study on citrus Huanglongbing tolerance.</title>
        <authorList>
            <person name="Wu B."/>
            <person name="Yu Q."/>
            <person name="Deng Z."/>
            <person name="Duan Y."/>
            <person name="Luo F."/>
            <person name="Gmitter F. Jr."/>
        </authorList>
    </citation>
    <scope>NUCLEOTIDE SEQUENCE [LARGE SCALE GENOMIC DNA]</scope>
    <source>
        <strain evidence="2">cv. Valencia</strain>
    </source>
</reference>
<evidence type="ECO:0000313" key="1">
    <source>
        <dbReference type="EMBL" id="KAH9784278.1"/>
    </source>
</evidence>
<sequence>MLFRGQIQNDRITTIKDTFKLKVVSRHEKYLSLPSMIGRKKTSFFKDVKLKDDEKNSIRILINSAIPDPEVKGGLRWPMGKSYSKDYRIVGVWHNKFKSYKSPSLKLEVRNVDRFIFKTGPGEATIEINLKLRRLVSEIQDGKIATDSIYSGFKDNLRELESLGDPLAKVGKTVVQLWYRATVALNRWISMDPNHLNGSNG</sequence>
<name>A0ACB8MEG6_CITSI</name>
<proteinExistence type="predicted"/>
<dbReference type="Proteomes" id="UP000829398">
    <property type="component" value="Chromosome 3"/>
</dbReference>
<keyword evidence="2" id="KW-1185">Reference proteome</keyword>
<gene>
    <name evidence="1" type="ORF">KPL71_009591</name>
</gene>
<protein>
    <submittedName>
        <fullName evidence="1">Uncharacterized protein</fullName>
    </submittedName>
</protein>
<organism evidence="1 2">
    <name type="scientific">Citrus sinensis</name>
    <name type="common">Sweet orange</name>
    <name type="synonym">Citrus aurantium var. sinensis</name>
    <dbReference type="NCBI Taxonomy" id="2711"/>
    <lineage>
        <taxon>Eukaryota</taxon>
        <taxon>Viridiplantae</taxon>
        <taxon>Streptophyta</taxon>
        <taxon>Embryophyta</taxon>
        <taxon>Tracheophyta</taxon>
        <taxon>Spermatophyta</taxon>
        <taxon>Magnoliopsida</taxon>
        <taxon>eudicotyledons</taxon>
        <taxon>Gunneridae</taxon>
        <taxon>Pentapetalae</taxon>
        <taxon>rosids</taxon>
        <taxon>malvids</taxon>
        <taxon>Sapindales</taxon>
        <taxon>Rutaceae</taxon>
        <taxon>Aurantioideae</taxon>
        <taxon>Citrus</taxon>
    </lineage>
</organism>
<comment type="caution">
    <text evidence="1">The sequence shown here is derived from an EMBL/GenBank/DDBJ whole genome shotgun (WGS) entry which is preliminary data.</text>
</comment>
<dbReference type="EMBL" id="CM039172">
    <property type="protein sequence ID" value="KAH9784278.1"/>
    <property type="molecule type" value="Genomic_DNA"/>
</dbReference>
<evidence type="ECO:0000313" key="2">
    <source>
        <dbReference type="Proteomes" id="UP000829398"/>
    </source>
</evidence>